<evidence type="ECO:0000313" key="10">
    <source>
        <dbReference type="EMBL" id="RHG22597.1"/>
    </source>
</evidence>
<gene>
    <name evidence="7" type="ORF">CDL26_06470</name>
    <name evidence="10" type="ORF">DW270_01585</name>
    <name evidence="9" type="ORF">DW812_00035</name>
    <name evidence="8" type="ORF">DWY88_14620</name>
    <name evidence="11" type="ORF">DWZ50_18640</name>
    <name evidence="5" type="ORF">G4958_03280</name>
    <name evidence="6" type="ORF">G4993_04710</name>
    <name evidence="4" type="ORF">PNW85_15945</name>
</gene>
<evidence type="ECO:0000313" key="13">
    <source>
        <dbReference type="Proteomes" id="UP000284472"/>
    </source>
</evidence>
<dbReference type="Pfam" id="PF21307">
    <property type="entry name" value="Glyco_hydro_95_C"/>
    <property type="match status" value="1"/>
</dbReference>
<evidence type="ECO:0000313" key="15">
    <source>
        <dbReference type="Proteomes" id="UP000285697"/>
    </source>
</evidence>
<dbReference type="PIRSF" id="PIRSF007663">
    <property type="entry name" value="UCP007663"/>
    <property type="match status" value="1"/>
</dbReference>
<evidence type="ECO:0000313" key="4">
    <source>
        <dbReference type="EMBL" id="MDB8688129.1"/>
    </source>
</evidence>
<dbReference type="Proteomes" id="UP000234891">
    <property type="component" value="Unassembled WGS sequence"/>
</dbReference>
<protein>
    <submittedName>
        <fullName evidence="9">Glycoside hydrolase family 95 protein</fullName>
    </submittedName>
</protein>
<reference evidence="13 14" key="2">
    <citation type="submission" date="2018-08" db="EMBL/GenBank/DDBJ databases">
        <title>A genome reference for cultivated species of the human gut microbiota.</title>
        <authorList>
            <person name="Zou Y."/>
            <person name="Xue W."/>
            <person name="Luo G."/>
        </authorList>
    </citation>
    <scope>NUCLEOTIDE SEQUENCE [LARGE SCALE GENOMIC DNA]</scope>
    <source>
        <strain evidence="8 16">AF27-4BH</strain>
        <strain evidence="11 14">AF33-12</strain>
        <strain evidence="10 15">AM22-7AC</strain>
        <strain evidence="9 13">AM32-6</strain>
    </source>
</reference>
<dbReference type="InterPro" id="IPR012341">
    <property type="entry name" value="6hp_glycosidase-like_sf"/>
</dbReference>
<dbReference type="GO" id="GO:0004560">
    <property type="term" value="F:alpha-L-fucosidase activity"/>
    <property type="evidence" value="ECO:0007669"/>
    <property type="project" value="InterPro"/>
</dbReference>
<sequence>MNTTLWYEAPASSFCDALPVGNGSLGAVVYGGVPEECMSLNLDTLWSGTGRRMEQKIAKHVLEDVKKQCAQEHYFEAQNLIERKMLGQYNESYMPLGSFRYHYYGIENVENYRRELDLEEAVVRTEFTCAGRQYQSEVFVSNPDHAMVVHLVSETKMKIDFWLESKLQTISTIQRENSQMISGNAPSHVDPNYVESENPIVYMHQELGMPFCCQMHVDTVDGDVSCVDGKIQVRDAREIRILITAADGYRKGSYDMDPSIEHCFASCEQYMNRVKSRTYQQIRSTHRKDYQALFERSRFQLETEGREEIPLNQRLKRIKRGETDLGLYCLYYHFNRYLLISSSRPGSQPANLQGIWSESTRPVWSSNWTININTEMNYWPAGICNLSECFEPLLCMLEEMSEAGKETAKNYFHCRGWVANHNVDIWRQTEPVAGLAKYAYWPMGGVWLSAQIFDYYKYTGNRNLLKNRIYPVMSGAARFCLDWLEEGEDGKYRTPLSTSPENTFLDEAGRECAVSAGSTMDLALIKELFQNLSLAAEVLEIQDDIVEEVRKVWIKLPEYQIGQYGQIQEWEKDFPEQDPGHRHFSGVVGFHPGTTINPYDTPELVEGVRRFIERRLQYGGGHIGWSCAWLINLCARLGDGNSALFFLANLLKKSSYDNLFDLHPPLGESKGEREVFQIDGNFGAASGIASMLLRSCYGMIELLPALPDAWKSGRMEGLLAEGGVEVSIEWKDHQLVLAVLKSCVSQEIEVRCCGQKWKIHLQENEEKVIKG</sequence>
<proteinExistence type="predicted"/>
<dbReference type="InterPro" id="IPR016518">
    <property type="entry name" value="Alpha-L-fucosidase"/>
</dbReference>
<dbReference type="InterPro" id="IPR008928">
    <property type="entry name" value="6-hairpin_glycosidase_sf"/>
</dbReference>
<dbReference type="Proteomes" id="UP000284472">
    <property type="component" value="Unassembled WGS sequence"/>
</dbReference>
<evidence type="ECO:0000259" key="1">
    <source>
        <dbReference type="Pfam" id="PF14498"/>
    </source>
</evidence>
<dbReference type="EMBL" id="JAAIRV010000006">
    <property type="protein sequence ID" value="NSI57701.1"/>
    <property type="molecule type" value="Genomic_DNA"/>
</dbReference>
<evidence type="ECO:0000259" key="3">
    <source>
        <dbReference type="Pfam" id="PF22124"/>
    </source>
</evidence>
<feature type="domain" description="Glycosyl hydrolase family 95 catalytic" evidence="3">
    <location>
        <begin position="278"/>
        <end position="692"/>
    </location>
</feature>
<evidence type="ECO:0000313" key="8">
    <source>
        <dbReference type="EMBL" id="RGQ62096.1"/>
    </source>
</evidence>
<dbReference type="InterPro" id="IPR027414">
    <property type="entry name" value="GH95_N_dom"/>
</dbReference>
<evidence type="ECO:0000313" key="5">
    <source>
        <dbReference type="EMBL" id="NSI18396.1"/>
    </source>
</evidence>
<organism evidence="9 13">
    <name type="scientific">Mediterraneibacter gnavus</name>
    <name type="common">Ruminococcus gnavus</name>
    <dbReference type="NCBI Taxonomy" id="33038"/>
    <lineage>
        <taxon>Bacteria</taxon>
        <taxon>Bacillati</taxon>
        <taxon>Bacillota</taxon>
        <taxon>Clostridia</taxon>
        <taxon>Lachnospirales</taxon>
        <taxon>Lachnospiraceae</taxon>
        <taxon>Mediterraneibacter</taxon>
    </lineage>
</organism>
<dbReference type="EMBL" id="NIHS01000008">
    <property type="protein sequence ID" value="PLT73275.1"/>
    <property type="molecule type" value="Genomic_DNA"/>
</dbReference>
<dbReference type="Proteomes" id="UP000285610">
    <property type="component" value="Unassembled WGS sequence"/>
</dbReference>
<feature type="domain" description="Alpha fucosidase A-like C-terminal" evidence="2">
    <location>
        <begin position="696"/>
        <end position="765"/>
    </location>
</feature>
<evidence type="ECO:0000313" key="12">
    <source>
        <dbReference type="Proteomes" id="UP000234891"/>
    </source>
</evidence>
<dbReference type="Pfam" id="PF14498">
    <property type="entry name" value="Glyco_hyd_65N_2"/>
    <property type="match status" value="1"/>
</dbReference>
<evidence type="ECO:0000313" key="9">
    <source>
        <dbReference type="EMBL" id="RHD09180.1"/>
    </source>
</evidence>
<dbReference type="Proteomes" id="UP001212160">
    <property type="component" value="Unassembled WGS sequence"/>
</dbReference>
<keyword evidence="9" id="KW-0378">Hydrolase</keyword>
<reference evidence="5" key="3">
    <citation type="journal article" date="2020" name="Cell Host Microbe">
        <title>Functional and Genomic Variation between Human-Derived Isolates of Lachnospiraceae Reveals Inter- and Intra-Species Diversity.</title>
        <authorList>
            <person name="Sorbara M.T."/>
            <person name="Littmann E.R."/>
            <person name="Fontana E."/>
            <person name="Moody T.U."/>
            <person name="Kohout C.E."/>
            <person name="Gjonbalaj M."/>
            <person name="Eaton V."/>
            <person name="Seok R."/>
            <person name="Leiner I.M."/>
            <person name="Pamer E.G."/>
        </authorList>
    </citation>
    <scope>NUCLEOTIDE SEQUENCE</scope>
    <source>
        <strain evidence="6">MSK.15.32</strain>
        <strain evidence="5">MSK.22.53</strain>
    </source>
</reference>
<name>A0A2N5NNN8_MEDGN</name>
<dbReference type="InterPro" id="IPR054363">
    <property type="entry name" value="GH95_cat"/>
</dbReference>
<evidence type="ECO:0000313" key="16">
    <source>
        <dbReference type="Proteomes" id="UP000286137"/>
    </source>
</evidence>
<reference evidence="4" key="5">
    <citation type="submission" date="2023-01" db="EMBL/GenBank/DDBJ databases">
        <title>Human gut microbiome strain richness.</title>
        <authorList>
            <person name="Chen-Liaw A."/>
        </authorList>
    </citation>
    <scope>NUCLEOTIDE SEQUENCE</scope>
    <source>
        <strain evidence="4">RTP21484st1_H11_RTP21484_190118</strain>
    </source>
</reference>
<evidence type="ECO:0000313" key="11">
    <source>
        <dbReference type="EMBL" id="RHM68917.1"/>
    </source>
</evidence>
<dbReference type="Gene3D" id="1.50.10.10">
    <property type="match status" value="1"/>
</dbReference>
<reference evidence="7 12" key="1">
    <citation type="journal article" date="2017" name="Genome Med.">
        <title>A novel Ruminococcus gnavus clade enriched in inflammatory bowel disease patients.</title>
        <authorList>
            <person name="Hall A.B."/>
            <person name="Yassour M."/>
            <person name="Sauk J."/>
            <person name="Garner A."/>
            <person name="Jiang X."/>
            <person name="Arthur T."/>
            <person name="Lagoudas G.K."/>
            <person name="Vatanen T."/>
            <person name="Fornelos N."/>
            <person name="Wilson R."/>
            <person name="Bertha M."/>
            <person name="Cohen M."/>
            <person name="Garber J."/>
            <person name="Khalili H."/>
            <person name="Gevers D."/>
            <person name="Ananthakrishnan A.N."/>
            <person name="Kugathasan S."/>
            <person name="Lander E.S."/>
            <person name="Blainey P."/>
            <person name="Vlamakis H."/>
            <person name="Xavier R.J."/>
            <person name="Huttenhower C."/>
        </authorList>
    </citation>
    <scope>NUCLEOTIDE SEQUENCE [LARGE SCALE GENOMIC DNA]</scope>
    <source>
        <strain evidence="7 12">RJX1124</strain>
    </source>
</reference>
<evidence type="ECO:0000313" key="7">
    <source>
        <dbReference type="EMBL" id="PLT73275.1"/>
    </source>
</evidence>
<dbReference type="Proteomes" id="UP001296580">
    <property type="component" value="Unassembled WGS sequence"/>
</dbReference>
<reference evidence="5" key="4">
    <citation type="submission" date="2020-02" db="EMBL/GenBank/DDBJ databases">
        <authorList>
            <person name="Littmann E."/>
            <person name="Sorbara M."/>
        </authorList>
    </citation>
    <scope>NUCLEOTIDE SEQUENCE</scope>
    <source>
        <strain evidence="6">MSK.15.32</strain>
        <strain evidence="5">MSK.22.53</strain>
    </source>
</reference>
<dbReference type="Proteomes" id="UP000285697">
    <property type="component" value="Unassembled WGS sequence"/>
</dbReference>
<dbReference type="EMBL" id="QRIA01000001">
    <property type="protein sequence ID" value="RHG22597.1"/>
    <property type="molecule type" value="Genomic_DNA"/>
</dbReference>
<comment type="caution">
    <text evidence="9">The sequence shown here is derived from an EMBL/GenBank/DDBJ whole genome shotgun (WGS) entry which is preliminary data.</text>
</comment>
<dbReference type="RefSeq" id="WP_023923977.1">
    <property type="nucleotide sequence ID" value="NZ_CACRUU010000084.1"/>
</dbReference>
<evidence type="ECO:0000313" key="14">
    <source>
        <dbReference type="Proteomes" id="UP000285610"/>
    </source>
</evidence>
<evidence type="ECO:0000313" key="6">
    <source>
        <dbReference type="EMBL" id="NSI57701.1"/>
    </source>
</evidence>
<dbReference type="Pfam" id="PF22124">
    <property type="entry name" value="Glyco_hydro_95_cat"/>
    <property type="match status" value="1"/>
</dbReference>
<accession>A0A2N5NNN8</accession>
<dbReference type="InterPro" id="IPR049053">
    <property type="entry name" value="AFCA-like_C"/>
</dbReference>
<dbReference type="EMBL" id="QSIR01000001">
    <property type="protein sequence ID" value="RHD09180.1"/>
    <property type="molecule type" value="Genomic_DNA"/>
</dbReference>
<dbReference type="PANTHER" id="PTHR31084:SF0">
    <property type="entry name" value="ALPHA-L-FUCOSIDASE 2"/>
    <property type="match status" value="1"/>
</dbReference>
<dbReference type="EMBL" id="JAQMLA010000065">
    <property type="protein sequence ID" value="MDB8688129.1"/>
    <property type="molecule type" value="Genomic_DNA"/>
</dbReference>
<dbReference type="EMBL" id="JAAIRM010000004">
    <property type="protein sequence ID" value="NSI18396.1"/>
    <property type="molecule type" value="Genomic_DNA"/>
</dbReference>
<dbReference type="AlphaFoldDB" id="A0A2N5NNN8"/>
<dbReference type="SUPFAM" id="SSF48208">
    <property type="entry name" value="Six-hairpin glycosidases"/>
    <property type="match status" value="1"/>
</dbReference>
<feature type="domain" description="Glycosyl hydrolase family 95 N-terminal" evidence="1">
    <location>
        <begin position="5"/>
        <end position="251"/>
    </location>
</feature>
<dbReference type="STRING" id="33038.GCA_900067245_02590"/>
<dbReference type="PANTHER" id="PTHR31084">
    <property type="entry name" value="ALPHA-L-FUCOSIDASE 2"/>
    <property type="match status" value="1"/>
</dbReference>
<dbReference type="GO" id="GO:0005975">
    <property type="term" value="P:carbohydrate metabolic process"/>
    <property type="evidence" value="ECO:0007669"/>
    <property type="project" value="InterPro"/>
</dbReference>
<dbReference type="Proteomes" id="UP000286137">
    <property type="component" value="Unassembled WGS sequence"/>
</dbReference>
<dbReference type="Proteomes" id="UP001296643">
    <property type="component" value="Unassembled WGS sequence"/>
</dbReference>
<evidence type="ECO:0000259" key="2">
    <source>
        <dbReference type="Pfam" id="PF21307"/>
    </source>
</evidence>
<dbReference type="EMBL" id="QRTJ01000038">
    <property type="protein sequence ID" value="RGQ62096.1"/>
    <property type="molecule type" value="Genomic_DNA"/>
</dbReference>
<dbReference type="EMBL" id="QRQE01000078">
    <property type="protein sequence ID" value="RHM68917.1"/>
    <property type="molecule type" value="Genomic_DNA"/>
</dbReference>